<organism evidence="3 4">
    <name type="scientific">Siminovitchia terrae</name>
    <name type="common">Bacillus terrae</name>
    <dbReference type="NCBI Taxonomy" id="1914933"/>
    <lineage>
        <taxon>Bacteria</taxon>
        <taxon>Bacillati</taxon>
        <taxon>Bacillota</taxon>
        <taxon>Bacilli</taxon>
        <taxon>Bacillales</taxon>
        <taxon>Bacillaceae</taxon>
        <taxon>Siminovitchia</taxon>
    </lineage>
</organism>
<keyword evidence="3" id="KW-0418">Kinase</keyword>
<keyword evidence="1" id="KW-0472">Membrane</keyword>
<accession>A0A429XAR0</accession>
<evidence type="ECO:0000313" key="5">
    <source>
        <dbReference type="Proteomes" id="UP000680670"/>
    </source>
</evidence>
<evidence type="ECO:0000256" key="1">
    <source>
        <dbReference type="SAM" id="Phobius"/>
    </source>
</evidence>
<feature type="transmembrane region" description="Helical" evidence="1">
    <location>
        <begin position="6"/>
        <end position="24"/>
    </location>
</feature>
<dbReference type="EMBL" id="QYTW02000004">
    <property type="protein sequence ID" value="RST60528.1"/>
    <property type="molecule type" value="Genomic_DNA"/>
</dbReference>
<protein>
    <submittedName>
        <fullName evidence="3">Histidine kinase</fullName>
    </submittedName>
</protein>
<proteinExistence type="predicted"/>
<evidence type="ECO:0000313" key="3">
    <source>
        <dbReference type="EMBL" id="RST60528.1"/>
    </source>
</evidence>
<comment type="caution">
    <text evidence="3">The sequence shown here is derived from an EMBL/GenBank/DDBJ whole genome shotgun (WGS) entry which is preliminary data.</text>
</comment>
<keyword evidence="3" id="KW-0808">Transferase</keyword>
<dbReference type="Proteomes" id="UP000680670">
    <property type="component" value="Unassembled WGS sequence"/>
</dbReference>
<keyword evidence="5" id="KW-1185">Reference proteome</keyword>
<gene>
    <name evidence="3" type="ORF">D5F11_006755</name>
    <name evidence="2" type="ORF">J6TS1_45190</name>
</gene>
<reference evidence="2 5" key="2">
    <citation type="submission" date="2021-03" db="EMBL/GenBank/DDBJ databases">
        <title>Antimicrobial resistance genes in bacteria isolated from Japanese honey, and their potential for conferring macrolide and lincosamide resistance in the American foulbrood pathogen Paenibacillus larvae.</title>
        <authorList>
            <person name="Okamoto M."/>
            <person name="Kumagai M."/>
            <person name="Kanamori H."/>
            <person name="Takamatsu D."/>
        </authorList>
    </citation>
    <scope>NUCLEOTIDE SEQUENCE [LARGE SCALE GENOMIC DNA]</scope>
    <source>
        <strain evidence="2 5">J6TS1</strain>
    </source>
</reference>
<dbReference type="RefSeq" id="WP_120115385.1">
    <property type="nucleotide sequence ID" value="NZ_BORI01000009.1"/>
</dbReference>
<sequence length="70" mass="8213">MKRLVLFPLPIAIIVYLMASWWLNKYYTDIELNMRTYLAIGAALVSGVISYFLFTNDTDKFNSTDEKRKK</sequence>
<reference evidence="3 4" key="1">
    <citation type="submission" date="2018-12" db="EMBL/GenBank/DDBJ databases">
        <authorList>
            <person name="Sun L."/>
            <person name="Chen Z."/>
        </authorList>
    </citation>
    <scope>NUCLEOTIDE SEQUENCE [LARGE SCALE GENOMIC DNA]</scope>
    <source>
        <strain evidence="3 4">LMG 29736</strain>
    </source>
</reference>
<dbReference type="EMBL" id="BORJ01000015">
    <property type="protein sequence ID" value="GIN98649.1"/>
    <property type="molecule type" value="Genomic_DNA"/>
</dbReference>
<dbReference type="AlphaFoldDB" id="A0A429XAR0"/>
<dbReference type="OrthoDB" id="2454149at2"/>
<keyword evidence="1" id="KW-1133">Transmembrane helix</keyword>
<dbReference type="Proteomes" id="UP000287296">
    <property type="component" value="Unassembled WGS sequence"/>
</dbReference>
<evidence type="ECO:0000313" key="2">
    <source>
        <dbReference type="EMBL" id="GIN98649.1"/>
    </source>
</evidence>
<dbReference type="GO" id="GO:0016301">
    <property type="term" value="F:kinase activity"/>
    <property type="evidence" value="ECO:0007669"/>
    <property type="project" value="UniProtKB-KW"/>
</dbReference>
<keyword evidence="1" id="KW-0812">Transmembrane</keyword>
<feature type="transmembrane region" description="Helical" evidence="1">
    <location>
        <begin position="36"/>
        <end position="54"/>
    </location>
</feature>
<name>A0A429XAR0_SIMTE</name>
<evidence type="ECO:0000313" key="4">
    <source>
        <dbReference type="Proteomes" id="UP000287296"/>
    </source>
</evidence>